<keyword evidence="3" id="KW-0472">Membrane</keyword>
<feature type="chain" id="PRO_5011733611" evidence="5">
    <location>
        <begin position="23"/>
        <end position="174"/>
    </location>
</feature>
<reference evidence="7 8" key="1">
    <citation type="submission" date="2016-10" db="EMBL/GenBank/DDBJ databases">
        <authorList>
            <person name="de Groot N.N."/>
        </authorList>
    </citation>
    <scope>NUCLEOTIDE SEQUENCE [LARGE SCALE GENOMIC DNA]</scope>
    <source>
        <strain evidence="7 8">DSM 15283</strain>
    </source>
</reference>
<dbReference type="InterPro" id="IPR023614">
    <property type="entry name" value="Porin_dom_sf"/>
</dbReference>
<dbReference type="Proteomes" id="UP000199144">
    <property type="component" value="Unassembled WGS sequence"/>
</dbReference>
<comment type="subcellular location">
    <subcellularLocation>
        <location evidence="1">Membrane</location>
    </subcellularLocation>
</comment>
<dbReference type="GO" id="GO:0016020">
    <property type="term" value="C:membrane"/>
    <property type="evidence" value="ECO:0007669"/>
    <property type="project" value="UniProtKB-SubCell"/>
</dbReference>
<dbReference type="InterPro" id="IPR027385">
    <property type="entry name" value="Beta-barrel_OMP"/>
</dbReference>
<protein>
    <submittedName>
        <fullName evidence="7">Opacity protein</fullName>
    </submittedName>
</protein>
<dbReference type="AlphaFoldDB" id="A0A1I4IUB2"/>
<evidence type="ECO:0000259" key="6">
    <source>
        <dbReference type="Pfam" id="PF13505"/>
    </source>
</evidence>
<name>A0A1I4IUB2_9RHOB</name>
<evidence type="ECO:0000256" key="5">
    <source>
        <dbReference type="SAM" id="SignalP"/>
    </source>
</evidence>
<evidence type="ECO:0000313" key="7">
    <source>
        <dbReference type="EMBL" id="SFL57667.1"/>
    </source>
</evidence>
<gene>
    <name evidence="7" type="ORF">SAMN04488042_101741</name>
</gene>
<accession>A0A1I4IUB2</accession>
<comment type="similarity">
    <text evidence="4">Belongs to the Omp25/RopB family.</text>
</comment>
<dbReference type="SUPFAM" id="SSF56925">
    <property type="entry name" value="OMPA-like"/>
    <property type="match status" value="1"/>
</dbReference>
<feature type="domain" description="Outer membrane protein beta-barrel" evidence="6">
    <location>
        <begin position="9"/>
        <end position="174"/>
    </location>
</feature>
<feature type="signal peptide" evidence="5">
    <location>
        <begin position="1"/>
        <end position="22"/>
    </location>
</feature>
<dbReference type="InterPro" id="IPR011250">
    <property type="entry name" value="OMP/PagP_B-barrel"/>
</dbReference>
<proteinExistence type="inferred from homology"/>
<evidence type="ECO:0000313" key="8">
    <source>
        <dbReference type="Proteomes" id="UP000199144"/>
    </source>
</evidence>
<organism evidence="7 8">
    <name type="scientific">Shimia aestuarii</name>
    <dbReference type="NCBI Taxonomy" id="254406"/>
    <lineage>
        <taxon>Bacteria</taxon>
        <taxon>Pseudomonadati</taxon>
        <taxon>Pseudomonadota</taxon>
        <taxon>Alphaproteobacteria</taxon>
        <taxon>Rhodobacterales</taxon>
        <taxon>Roseobacteraceae</taxon>
    </lineage>
</organism>
<dbReference type="PANTHER" id="PTHR34001:SF3">
    <property type="entry name" value="BLL7405 PROTEIN"/>
    <property type="match status" value="1"/>
</dbReference>
<dbReference type="Pfam" id="PF13505">
    <property type="entry name" value="OMP_b-brl"/>
    <property type="match status" value="1"/>
</dbReference>
<sequence length="174" mass="18515">MKTASALTAVALVGAMATPALATDWTGFYGGAQLGFGESQSAGVRDDNAFGGLQAGYNYDFGDWVAGGEIEYRRPDNRLGFGTFDESVALKGRLGYDFDGTLFYGTAGVTRGSVSTGAGSMTDDGFVYGFGVERMLSNNWSVGLEVLKAEYNSFGTTGRRLEDTSAALKFNYRF</sequence>
<dbReference type="STRING" id="254406.SAMN04488042_101741"/>
<evidence type="ECO:0000256" key="3">
    <source>
        <dbReference type="ARBA" id="ARBA00023136"/>
    </source>
</evidence>
<dbReference type="PANTHER" id="PTHR34001">
    <property type="entry name" value="BLL7405 PROTEIN"/>
    <property type="match status" value="1"/>
</dbReference>
<evidence type="ECO:0000256" key="1">
    <source>
        <dbReference type="ARBA" id="ARBA00004370"/>
    </source>
</evidence>
<evidence type="ECO:0000256" key="4">
    <source>
        <dbReference type="ARBA" id="ARBA00038306"/>
    </source>
</evidence>
<evidence type="ECO:0000256" key="2">
    <source>
        <dbReference type="ARBA" id="ARBA00022729"/>
    </source>
</evidence>
<keyword evidence="2 5" id="KW-0732">Signal</keyword>
<dbReference type="InterPro" id="IPR051692">
    <property type="entry name" value="OMP-like"/>
</dbReference>
<dbReference type="Gene3D" id="2.40.160.10">
    <property type="entry name" value="Porin"/>
    <property type="match status" value="1"/>
</dbReference>
<dbReference type="RefSeq" id="WP_165609996.1">
    <property type="nucleotide sequence ID" value="NZ_FOTQ01000001.1"/>
</dbReference>
<dbReference type="EMBL" id="FOTQ01000001">
    <property type="protein sequence ID" value="SFL57667.1"/>
    <property type="molecule type" value="Genomic_DNA"/>
</dbReference>
<keyword evidence="8" id="KW-1185">Reference proteome</keyword>